<dbReference type="PATRIC" id="fig|1123384.7.peg.854"/>
<accession>A0A0X1KQI9</accession>
<evidence type="ECO:0000313" key="2">
    <source>
        <dbReference type="Proteomes" id="UP000077469"/>
    </source>
</evidence>
<dbReference type="RefSeq" id="WP_031504771.1">
    <property type="nucleotide sequence ID" value="NC_022795.1"/>
</dbReference>
<reference evidence="1 2" key="1">
    <citation type="submission" date="2014-01" db="EMBL/GenBank/DDBJ databases">
        <title>Genome sequencing of Thermotog hypogea.</title>
        <authorList>
            <person name="Zhang X."/>
            <person name="Alvare G."/>
            <person name="Fristensky B."/>
            <person name="Chen L."/>
            <person name="Suen T."/>
            <person name="Chen Q."/>
            <person name="Ma K."/>
        </authorList>
    </citation>
    <scope>NUCLEOTIDE SEQUENCE [LARGE SCALE GENOMIC DNA]</scope>
    <source>
        <strain evidence="1 2">DSM 11164</strain>
    </source>
</reference>
<name>A0A0X1KQI9_9THEM</name>
<proteinExistence type="predicted"/>
<dbReference type="AlphaFoldDB" id="A0A0X1KQI9"/>
<keyword evidence="2" id="KW-1185">Reference proteome</keyword>
<sequence>MKQTPDLEKVQERMKPGVISSYGFLGTDDRKLIDILDEDDKKVTALGLTHQKIADRLQYFYEKAKHATGSWVTVDEHFAVYVDDVRGYMPCPFGDPGLYPKNYVIVENKKINERLIFSYLSIHLIREHGFYQGRGSPFRIDPEAAKRILEM</sequence>
<evidence type="ECO:0000313" key="1">
    <source>
        <dbReference type="EMBL" id="AJC73566.1"/>
    </source>
</evidence>
<dbReference type="EMBL" id="CP007141">
    <property type="protein sequence ID" value="AJC73566.1"/>
    <property type="molecule type" value="Genomic_DNA"/>
</dbReference>
<protein>
    <submittedName>
        <fullName evidence="1">Uncharacterized protein</fullName>
    </submittedName>
</protein>
<dbReference type="Proteomes" id="UP000077469">
    <property type="component" value="Chromosome"/>
</dbReference>
<organism evidence="1 2">
    <name type="scientific">Pseudothermotoga hypogea DSM 11164 = NBRC 106472</name>
    <dbReference type="NCBI Taxonomy" id="1123384"/>
    <lineage>
        <taxon>Bacteria</taxon>
        <taxon>Thermotogati</taxon>
        <taxon>Thermotogota</taxon>
        <taxon>Thermotogae</taxon>
        <taxon>Thermotogales</taxon>
        <taxon>Thermotogaceae</taxon>
        <taxon>Pseudothermotoga</taxon>
    </lineage>
</organism>
<dbReference type="PaxDb" id="1123384-AJ81_04365"/>
<dbReference type="STRING" id="1123384.AJ81_04365"/>
<dbReference type="KEGG" id="phy:AJ81_04365"/>
<gene>
    <name evidence="1" type="ORF">AJ81_04365</name>
</gene>